<dbReference type="EMBL" id="JADGJW010000715">
    <property type="protein sequence ID" value="KAJ3213409.1"/>
    <property type="molecule type" value="Genomic_DNA"/>
</dbReference>
<protein>
    <submittedName>
        <fullName evidence="5">Regulator of G-protein signaling 7</fullName>
    </submittedName>
</protein>
<name>A0AAD5XYH9_9FUNG</name>
<comment type="caution">
    <text evidence="5">The sequence shown here is derived from an EMBL/GenBank/DDBJ whole genome shotgun (WGS) entry which is preliminary data.</text>
</comment>
<dbReference type="InterPro" id="IPR047016">
    <property type="entry name" value="RGS6/7/9/11"/>
</dbReference>
<evidence type="ECO:0000259" key="4">
    <source>
        <dbReference type="PROSITE" id="PS50186"/>
    </source>
</evidence>
<evidence type="ECO:0000259" key="3">
    <source>
        <dbReference type="PROSITE" id="PS50132"/>
    </source>
</evidence>
<dbReference type="AlphaFoldDB" id="A0AAD5XYH9"/>
<dbReference type="SUPFAM" id="SSF48097">
    <property type="entry name" value="Regulator of G-protein signaling, RGS"/>
    <property type="match status" value="1"/>
</dbReference>
<evidence type="ECO:0000313" key="5">
    <source>
        <dbReference type="EMBL" id="KAJ3213409.1"/>
    </source>
</evidence>
<dbReference type="Gene3D" id="1.10.10.10">
    <property type="entry name" value="Winged helix-like DNA-binding domain superfamily/Winged helix DNA-binding domain"/>
    <property type="match status" value="1"/>
</dbReference>
<dbReference type="GO" id="GO:0005096">
    <property type="term" value="F:GTPase activator activity"/>
    <property type="evidence" value="ECO:0007669"/>
    <property type="project" value="TreeGrafter"/>
</dbReference>
<keyword evidence="6" id="KW-1185">Reference proteome</keyword>
<feature type="domain" description="RGS" evidence="3">
    <location>
        <begin position="472"/>
        <end position="594"/>
    </location>
</feature>
<dbReference type="InterPro" id="IPR036390">
    <property type="entry name" value="WH_DNA-bd_sf"/>
</dbReference>
<dbReference type="PROSITE" id="PS50132">
    <property type="entry name" value="RGS"/>
    <property type="match status" value="1"/>
</dbReference>
<dbReference type="Pfam" id="PF00615">
    <property type="entry name" value="RGS"/>
    <property type="match status" value="1"/>
</dbReference>
<dbReference type="InterPro" id="IPR036305">
    <property type="entry name" value="RGS_sf"/>
</dbReference>
<dbReference type="Gene3D" id="1.10.167.10">
    <property type="entry name" value="Regulator of G-protein Signalling 4, domain 2"/>
    <property type="match status" value="1"/>
</dbReference>
<dbReference type="InterPro" id="IPR044926">
    <property type="entry name" value="RGS_subdomain_2"/>
</dbReference>
<dbReference type="InterPro" id="IPR016137">
    <property type="entry name" value="RGS"/>
</dbReference>
<dbReference type="Proteomes" id="UP001211065">
    <property type="component" value="Unassembled WGS sequence"/>
</dbReference>
<dbReference type="GO" id="GO:0009968">
    <property type="term" value="P:negative regulation of signal transduction"/>
    <property type="evidence" value="ECO:0007669"/>
    <property type="project" value="UniProtKB-KW"/>
</dbReference>
<dbReference type="SUPFAM" id="SSF46785">
    <property type="entry name" value="Winged helix' DNA-binding domain"/>
    <property type="match status" value="1"/>
</dbReference>
<gene>
    <name evidence="5" type="primary">RGS7_2</name>
    <name evidence="5" type="ORF">HK099_007411</name>
</gene>
<dbReference type="CDD" id="cd07440">
    <property type="entry name" value="RGS"/>
    <property type="match status" value="1"/>
</dbReference>
<dbReference type="GO" id="GO:0005737">
    <property type="term" value="C:cytoplasm"/>
    <property type="evidence" value="ECO:0007669"/>
    <property type="project" value="TreeGrafter"/>
</dbReference>
<dbReference type="PANTHER" id="PTHR45746">
    <property type="entry name" value="LP21163P"/>
    <property type="match status" value="1"/>
</dbReference>
<dbReference type="InterPro" id="IPR047017">
    <property type="entry name" value="RGS6/7/9/11_DHEX_sf"/>
</dbReference>
<dbReference type="InterPro" id="IPR036388">
    <property type="entry name" value="WH-like_DNA-bd_sf"/>
</dbReference>
<evidence type="ECO:0000256" key="1">
    <source>
        <dbReference type="ARBA" id="ARBA00022700"/>
    </source>
</evidence>
<evidence type="ECO:0000256" key="2">
    <source>
        <dbReference type="SAM" id="MobiDB-lite"/>
    </source>
</evidence>
<dbReference type="Gene3D" id="1.10.1240.60">
    <property type="match status" value="1"/>
</dbReference>
<dbReference type="SMART" id="SM00315">
    <property type="entry name" value="RGS"/>
    <property type="match status" value="1"/>
</dbReference>
<organism evidence="5 6">
    <name type="scientific">Clydaea vesicula</name>
    <dbReference type="NCBI Taxonomy" id="447962"/>
    <lineage>
        <taxon>Eukaryota</taxon>
        <taxon>Fungi</taxon>
        <taxon>Fungi incertae sedis</taxon>
        <taxon>Chytridiomycota</taxon>
        <taxon>Chytridiomycota incertae sedis</taxon>
        <taxon>Chytridiomycetes</taxon>
        <taxon>Lobulomycetales</taxon>
        <taxon>Lobulomycetaceae</taxon>
        <taxon>Clydaea</taxon>
    </lineage>
</organism>
<evidence type="ECO:0000313" key="6">
    <source>
        <dbReference type="Proteomes" id="UP001211065"/>
    </source>
</evidence>
<dbReference type="GO" id="GO:0035556">
    <property type="term" value="P:intracellular signal transduction"/>
    <property type="evidence" value="ECO:0007669"/>
    <property type="project" value="InterPro"/>
</dbReference>
<feature type="region of interest" description="Disordered" evidence="2">
    <location>
        <begin position="87"/>
        <end position="122"/>
    </location>
</feature>
<dbReference type="GO" id="GO:0008277">
    <property type="term" value="P:regulation of G protein-coupled receptor signaling pathway"/>
    <property type="evidence" value="ECO:0007669"/>
    <property type="project" value="InterPro"/>
</dbReference>
<dbReference type="InterPro" id="IPR000591">
    <property type="entry name" value="DEP_dom"/>
</dbReference>
<keyword evidence="1" id="KW-0734">Signal transduction inhibitor</keyword>
<dbReference type="PROSITE" id="PS50186">
    <property type="entry name" value="DEP"/>
    <property type="match status" value="1"/>
</dbReference>
<feature type="domain" description="DEP" evidence="4">
    <location>
        <begin position="188"/>
        <end position="265"/>
    </location>
</feature>
<sequence>MPQAPQLLVTTEVDNNLPFSSITNNEKIAITQPSLSSSTPIESKLIKDIKETFNTSQSKLPHLNNSNNNLSPLTEAEAANVRKELRTSQYSNSAVINHTKSQTKSQTASGSHSSQGTRESTINPSIETTNIFLDEKPFISYMVTKYKNDAFYSMDDLSTANDQQKKLSGFVISRNKKLISSVLKMTESGSTLVFKDRKKKLITKFDYCATGEEIFKWFLNLKGGGYMSNEEVCSHLQYLMEYGYLINPDFETTFTADQRLYTLQSPLLWHRDNWKPSEEDYVTYLVRREKSSGERLFLKPYENDRLMYFKSKLKEKWDTIEIKVATQKVYFDKLSKSEQRKFNVQEFGFWQYFCPDPANSYLAKDKKIALEMERDAGKKGCSADVFEQQLNGELLLKYLIQKINFFTHNLTLNFKKSSSSSKTIITHCDLFLPTDPMILGFQQNPWLKNDALPAKVERKTASVYDVRIWVNNFLGLLRDPLGFAVFSDFIASEHSTENLNFWLKVEELEKLAENRVDFTAGALEIYKNFISCTAPEEINIPSHIKNVLHTEFLEDNIHKLPYNCFREAQLHIQTLMMNDSFPRFCSSDILANYFLNNVKDKHKFKGSLNGCHKPGSVMALKLDKNDRSKSTISLSNLLASTD</sequence>
<dbReference type="PANTHER" id="PTHR45746:SF6">
    <property type="entry name" value="LP21163P"/>
    <property type="match status" value="1"/>
</dbReference>
<dbReference type="Pfam" id="PF18148">
    <property type="entry name" value="RGS_DHEX"/>
    <property type="match status" value="1"/>
</dbReference>
<reference evidence="5" key="1">
    <citation type="submission" date="2020-05" db="EMBL/GenBank/DDBJ databases">
        <title>Phylogenomic resolution of chytrid fungi.</title>
        <authorList>
            <person name="Stajich J.E."/>
            <person name="Amses K."/>
            <person name="Simmons R."/>
            <person name="Seto K."/>
            <person name="Myers J."/>
            <person name="Bonds A."/>
            <person name="Quandt C.A."/>
            <person name="Barry K."/>
            <person name="Liu P."/>
            <person name="Grigoriev I."/>
            <person name="Longcore J.E."/>
            <person name="James T.Y."/>
        </authorList>
    </citation>
    <scope>NUCLEOTIDE SEQUENCE</scope>
    <source>
        <strain evidence="5">JEL0476</strain>
    </source>
</reference>
<dbReference type="PRINTS" id="PR01301">
    <property type="entry name" value="RGSPROTEIN"/>
</dbReference>
<accession>A0AAD5XYH9</accession>
<dbReference type="InterPro" id="IPR040759">
    <property type="entry name" value="RGS_DHEX"/>
</dbReference>
<proteinExistence type="predicted"/>